<keyword evidence="3" id="KW-1185">Reference proteome</keyword>
<evidence type="ECO:0000313" key="2">
    <source>
        <dbReference type="EMBL" id="QKJ29785.1"/>
    </source>
</evidence>
<evidence type="ECO:0000256" key="1">
    <source>
        <dbReference type="SAM" id="SignalP"/>
    </source>
</evidence>
<feature type="signal peptide" evidence="1">
    <location>
        <begin position="1"/>
        <end position="21"/>
    </location>
</feature>
<evidence type="ECO:0000313" key="3">
    <source>
        <dbReference type="Proteomes" id="UP000505355"/>
    </source>
</evidence>
<dbReference type="AlphaFoldDB" id="A0A7D4Q8S5"/>
<proteinExistence type="predicted"/>
<dbReference type="InterPro" id="IPR011990">
    <property type="entry name" value="TPR-like_helical_dom_sf"/>
</dbReference>
<accession>A0A7D4Q8S5</accession>
<organism evidence="2 3">
    <name type="scientific">Mucilaginibacter mali</name>
    <dbReference type="NCBI Taxonomy" id="2740462"/>
    <lineage>
        <taxon>Bacteria</taxon>
        <taxon>Pseudomonadati</taxon>
        <taxon>Bacteroidota</taxon>
        <taxon>Sphingobacteriia</taxon>
        <taxon>Sphingobacteriales</taxon>
        <taxon>Sphingobacteriaceae</taxon>
        <taxon>Mucilaginibacter</taxon>
    </lineage>
</organism>
<gene>
    <name evidence="2" type="ORF">HQ865_08450</name>
</gene>
<sequence length="400" mass="44372">MANRTYILIVLLALCTIAARAQSISFQQADSTSLVYYNARNWTGLVDYGNKAIAAGVDYPVLRLRMAYANFMGQNYSGALTQYAEVLKDDSHNQMARYYSYLCSRYLGNTNAASYHASFVDTVTMNREQVTQFGLVQAGLESSVKLPQNNLRGTGNYTRAFLSNRLGWKLTLDQSVAYYNQSITALVAIPAAAGAPAIASPNSATFTDTQFEYYGKLGFAVNSNLNVLGAYHYLNTSFGTSSFQNHIGLIGLKYSLPYVTLQADANVATISNNNVQQYNGQLSFYPMGNLNLYTISRVSVQSGDMQQTIFSQTLGFKAAKPFWLEANGTFGTMDNYLDADALYVYNAIDVTKLKAGLTGFFQLGQHAVLYINYAFEQKQDYYLNKNFNQNSITGGFTWKF</sequence>
<name>A0A7D4Q8S5_9SPHI</name>
<protein>
    <submittedName>
        <fullName evidence="2">Uncharacterized protein</fullName>
    </submittedName>
</protein>
<keyword evidence="1" id="KW-0732">Signal</keyword>
<dbReference type="KEGG" id="mmab:HQ865_08450"/>
<feature type="chain" id="PRO_5029022765" evidence="1">
    <location>
        <begin position="22"/>
        <end position="400"/>
    </location>
</feature>
<dbReference type="EMBL" id="CP054139">
    <property type="protein sequence ID" value="QKJ29785.1"/>
    <property type="molecule type" value="Genomic_DNA"/>
</dbReference>
<reference evidence="2 3" key="1">
    <citation type="submission" date="2020-05" db="EMBL/GenBank/DDBJ databases">
        <title>Mucilaginibacter mali sp. nov.</title>
        <authorList>
            <person name="Kim H.S."/>
            <person name="Lee K.C."/>
            <person name="Suh M.K."/>
            <person name="Kim J.-S."/>
            <person name="Han K.-I."/>
            <person name="Eom M.K."/>
            <person name="Shin Y.K."/>
            <person name="Lee J.-S."/>
        </authorList>
    </citation>
    <scope>NUCLEOTIDE SEQUENCE [LARGE SCALE GENOMIC DNA]</scope>
    <source>
        <strain evidence="2 3">G2-14</strain>
    </source>
</reference>
<dbReference type="SUPFAM" id="SSF48452">
    <property type="entry name" value="TPR-like"/>
    <property type="match status" value="1"/>
</dbReference>
<dbReference type="RefSeq" id="WP_173414477.1">
    <property type="nucleotide sequence ID" value="NZ_CP054139.1"/>
</dbReference>
<dbReference type="Proteomes" id="UP000505355">
    <property type="component" value="Chromosome"/>
</dbReference>